<gene>
    <name evidence="5" type="ORF">F2Q68_00030626</name>
</gene>
<dbReference type="PANTHER" id="PTHR24286">
    <property type="entry name" value="CYTOCHROME P450 26"/>
    <property type="match status" value="1"/>
</dbReference>
<proteinExistence type="inferred from homology"/>
<keyword evidence="2" id="KW-0349">Heme</keyword>
<protein>
    <recommendedName>
        <fullName evidence="7">Cytochrome P450</fullName>
    </recommendedName>
</protein>
<sequence length="318" mass="37410">MVEVYEFWTIIISLVVVKLCHWVYKWRNPTNNGKLLPGSMGFPIIGETLEFMRPHDAFQLPTFLTKKILSYGRYGSRCSKRITHGWRYFPRGWFRFSWNIPGNGVYRMLKARKQMMNLLKETVLKKRASGEQFEEFFKIVFGEIEGGSQTMSIEEALEYIFTLFVLANETTPAVLAATVKLINDNPKVKQELRREHERIVRDKTEKDKTDLTWEDYKSMTFTQMVINESLRISSTVPTMLRMVEHDFHVGDYTIPAGWIFVGFPSVHFNPEMYEDPLAFNPWRWEGFSPGLTCPLVLVLDYVYELNLLSCRYRFIFVI</sequence>
<dbReference type="Proteomes" id="UP000712281">
    <property type="component" value="Unassembled WGS sequence"/>
</dbReference>
<dbReference type="PANTHER" id="PTHR24286:SF230">
    <property type="entry name" value="CYTOCHROME P450, FAMILY 702, SUBFAMILY A, POLYPEPTIDE 5-RELATED"/>
    <property type="match status" value="1"/>
</dbReference>
<dbReference type="GO" id="GO:0020037">
    <property type="term" value="F:heme binding"/>
    <property type="evidence" value="ECO:0007669"/>
    <property type="project" value="InterPro"/>
</dbReference>
<dbReference type="SUPFAM" id="SSF48264">
    <property type="entry name" value="Cytochrome P450"/>
    <property type="match status" value="1"/>
</dbReference>
<dbReference type="GO" id="GO:0010268">
    <property type="term" value="P:brassinosteroid homeostasis"/>
    <property type="evidence" value="ECO:0007669"/>
    <property type="project" value="TreeGrafter"/>
</dbReference>
<dbReference type="InterPro" id="IPR036396">
    <property type="entry name" value="Cyt_P450_sf"/>
</dbReference>
<dbReference type="GO" id="GO:0016132">
    <property type="term" value="P:brassinosteroid biosynthetic process"/>
    <property type="evidence" value="ECO:0007669"/>
    <property type="project" value="TreeGrafter"/>
</dbReference>
<dbReference type="Pfam" id="PF00067">
    <property type="entry name" value="p450"/>
    <property type="match status" value="1"/>
</dbReference>
<dbReference type="InterPro" id="IPR001128">
    <property type="entry name" value="Cyt_P450"/>
</dbReference>
<evidence type="ECO:0000256" key="1">
    <source>
        <dbReference type="ARBA" id="ARBA00010617"/>
    </source>
</evidence>
<dbReference type="GO" id="GO:0004497">
    <property type="term" value="F:monooxygenase activity"/>
    <property type="evidence" value="ECO:0007669"/>
    <property type="project" value="InterPro"/>
</dbReference>
<comment type="caution">
    <text evidence="5">The sequence shown here is derived from an EMBL/GenBank/DDBJ whole genome shotgun (WGS) entry which is preliminary data.</text>
</comment>
<dbReference type="InterPro" id="IPR002401">
    <property type="entry name" value="Cyt_P450_E_grp-I"/>
</dbReference>
<keyword evidence="3" id="KW-0479">Metal-binding</keyword>
<evidence type="ECO:0000313" key="5">
    <source>
        <dbReference type="EMBL" id="KAF2542686.1"/>
    </source>
</evidence>
<accession>A0A8S9GEQ4</accession>
<dbReference type="GO" id="GO:0016705">
    <property type="term" value="F:oxidoreductase activity, acting on paired donors, with incorporation or reduction of molecular oxygen"/>
    <property type="evidence" value="ECO:0007669"/>
    <property type="project" value="InterPro"/>
</dbReference>
<evidence type="ECO:0000256" key="2">
    <source>
        <dbReference type="ARBA" id="ARBA00022617"/>
    </source>
</evidence>
<evidence type="ECO:0000313" key="6">
    <source>
        <dbReference type="Proteomes" id="UP000712281"/>
    </source>
</evidence>
<dbReference type="GO" id="GO:0016125">
    <property type="term" value="P:sterol metabolic process"/>
    <property type="evidence" value="ECO:0007669"/>
    <property type="project" value="TreeGrafter"/>
</dbReference>
<dbReference type="GO" id="GO:0005506">
    <property type="term" value="F:iron ion binding"/>
    <property type="evidence" value="ECO:0007669"/>
    <property type="project" value="InterPro"/>
</dbReference>
<evidence type="ECO:0008006" key="7">
    <source>
        <dbReference type="Google" id="ProtNLM"/>
    </source>
</evidence>
<organism evidence="5 6">
    <name type="scientific">Brassica cretica</name>
    <name type="common">Mustard</name>
    <dbReference type="NCBI Taxonomy" id="69181"/>
    <lineage>
        <taxon>Eukaryota</taxon>
        <taxon>Viridiplantae</taxon>
        <taxon>Streptophyta</taxon>
        <taxon>Embryophyta</taxon>
        <taxon>Tracheophyta</taxon>
        <taxon>Spermatophyta</taxon>
        <taxon>Magnoliopsida</taxon>
        <taxon>eudicotyledons</taxon>
        <taxon>Gunneridae</taxon>
        <taxon>Pentapetalae</taxon>
        <taxon>rosids</taxon>
        <taxon>malvids</taxon>
        <taxon>Brassicales</taxon>
        <taxon>Brassicaceae</taxon>
        <taxon>Brassiceae</taxon>
        <taxon>Brassica</taxon>
    </lineage>
</organism>
<keyword evidence="4" id="KW-0408">Iron</keyword>
<evidence type="ECO:0000256" key="3">
    <source>
        <dbReference type="ARBA" id="ARBA00022723"/>
    </source>
</evidence>
<dbReference type="AlphaFoldDB" id="A0A8S9GEQ4"/>
<evidence type="ECO:0000256" key="4">
    <source>
        <dbReference type="ARBA" id="ARBA00023004"/>
    </source>
</evidence>
<dbReference type="PRINTS" id="PR00463">
    <property type="entry name" value="EP450I"/>
</dbReference>
<name>A0A8S9GEQ4_BRACR</name>
<comment type="similarity">
    <text evidence="1">Belongs to the cytochrome P450 family.</text>
</comment>
<dbReference type="Gene3D" id="1.10.630.10">
    <property type="entry name" value="Cytochrome P450"/>
    <property type="match status" value="1"/>
</dbReference>
<dbReference type="EMBL" id="QGKW02002005">
    <property type="protein sequence ID" value="KAF2542686.1"/>
    <property type="molecule type" value="Genomic_DNA"/>
</dbReference>
<reference evidence="5" key="1">
    <citation type="submission" date="2019-12" db="EMBL/GenBank/DDBJ databases">
        <title>Genome sequencing and annotation of Brassica cretica.</title>
        <authorList>
            <person name="Studholme D.J."/>
            <person name="Sarris P.F."/>
        </authorList>
    </citation>
    <scope>NUCLEOTIDE SEQUENCE</scope>
    <source>
        <strain evidence="5">PFS-001/15</strain>
        <tissue evidence="5">Leaf</tissue>
    </source>
</reference>